<name>A0A7C9HRK6_9DEIO</name>
<dbReference type="Gene3D" id="3.30.920.30">
    <property type="entry name" value="Hypothetical protein"/>
    <property type="match status" value="1"/>
</dbReference>
<dbReference type="RefSeq" id="WP_157458981.1">
    <property type="nucleotide sequence ID" value="NZ_WQLB01000009.1"/>
</dbReference>
<dbReference type="GO" id="GO:0004519">
    <property type="term" value="F:endonuclease activity"/>
    <property type="evidence" value="ECO:0007669"/>
    <property type="project" value="UniProtKB-KW"/>
</dbReference>
<gene>
    <name evidence="8" type="ORF">GO986_09155</name>
</gene>
<dbReference type="Pfam" id="PF07927">
    <property type="entry name" value="HicA_toxin"/>
    <property type="match status" value="1"/>
</dbReference>
<evidence type="ECO:0000256" key="3">
    <source>
        <dbReference type="ARBA" id="ARBA00022722"/>
    </source>
</evidence>
<keyword evidence="9" id="KW-1185">Reference proteome</keyword>
<evidence type="ECO:0000313" key="9">
    <source>
        <dbReference type="Proteomes" id="UP000483286"/>
    </source>
</evidence>
<comment type="caution">
    <text evidence="8">The sequence shown here is derived from an EMBL/GenBank/DDBJ whole genome shotgun (WGS) entry which is preliminary data.</text>
</comment>
<dbReference type="InterPro" id="IPR038570">
    <property type="entry name" value="HicA_sf"/>
</dbReference>
<protein>
    <submittedName>
        <fullName evidence="8">Addiction module toxin, HicA family</fullName>
    </submittedName>
</protein>
<accession>A0A7C9HRK6</accession>
<reference evidence="8 9" key="1">
    <citation type="submission" date="2019-12" db="EMBL/GenBank/DDBJ databases">
        <title>Deinococcus sp. HMF7620 Genome sequencing and assembly.</title>
        <authorList>
            <person name="Kang H."/>
            <person name="Kim H."/>
            <person name="Joh K."/>
        </authorList>
    </citation>
    <scope>NUCLEOTIDE SEQUENCE [LARGE SCALE GENOMIC DNA]</scope>
    <source>
        <strain evidence="8 9">HMF7620</strain>
    </source>
</reference>
<evidence type="ECO:0000256" key="6">
    <source>
        <dbReference type="ARBA" id="ARBA00022884"/>
    </source>
</evidence>
<dbReference type="InterPro" id="IPR012933">
    <property type="entry name" value="HicA_mRNA_interferase"/>
</dbReference>
<keyword evidence="4" id="KW-0255">Endonuclease</keyword>
<dbReference type="Proteomes" id="UP000483286">
    <property type="component" value="Unassembled WGS sequence"/>
</dbReference>
<proteinExistence type="inferred from homology"/>
<keyword evidence="7" id="KW-0346">Stress response</keyword>
<keyword evidence="5" id="KW-0378">Hydrolase</keyword>
<sequence length="59" mass="6765">MPRKVRELIRDLERAGFEHKSTKGDHRKYERGGQVVIISGALGDDAQRYQEKAIQNAIQ</sequence>
<evidence type="ECO:0000256" key="4">
    <source>
        <dbReference type="ARBA" id="ARBA00022759"/>
    </source>
</evidence>
<dbReference type="GO" id="GO:0003729">
    <property type="term" value="F:mRNA binding"/>
    <property type="evidence" value="ECO:0007669"/>
    <property type="project" value="InterPro"/>
</dbReference>
<comment type="similarity">
    <text evidence="1">Belongs to the HicA mRNA interferase family.</text>
</comment>
<evidence type="ECO:0000256" key="1">
    <source>
        <dbReference type="ARBA" id="ARBA00006620"/>
    </source>
</evidence>
<evidence type="ECO:0000313" key="8">
    <source>
        <dbReference type="EMBL" id="MVN86932.1"/>
    </source>
</evidence>
<evidence type="ECO:0000256" key="7">
    <source>
        <dbReference type="ARBA" id="ARBA00023016"/>
    </source>
</evidence>
<dbReference type="AlphaFoldDB" id="A0A7C9HRK6"/>
<evidence type="ECO:0000256" key="2">
    <source>
        <dbReference type="ARBA" id="ARBA00022649"/>
    </source>
</evidence>
<organism evidence="8 9">
    <name type="scientific">Deinococcus arboris</name>
    <dbReference type="NCBI Taxonomy" id="2682977"/>
    <lineage>
        <taxon>Bacteria</taxon>
        <taxon>Thermotogati</taxon>
        <taxon>Deinococcota</taxon>
        <taxon>Deinococci</taxon>
        <taxon>Deinococcales</taxon>
        <taxon>Deinococcaceae</taxon>
        <taxon>Deinococcus</taxon>
    </lineage>
</organism>
<keyword evidence="3" id="KW-0540">Nuclease</keyword>
<dbReference type="GO" id="GO:0016787">
    <property type="term" value="F:hydrolase activity"/>
    <property type="evidence" value="ECO:0007669"/>
    <property type="project" value="UniProtKB-KW"/>
</dbReference>
<dbReference type="SUPFAM" id="SSF54786">
    <property type="entry name" value="YcfA/nrd intein domain"/>
    <property type="match status" value="1"/>
</dbReference>
<keyword evidence="6" id="KW-0694">RNA-binding</keyword>
<keyword evidence="2" id="KW-1277">Toxin-antitoxin system</keyword>
<evidence type="ECO:0000256" key="5">
    <source>
        <dbReference type="ARBA" id="ARBA00022801"/>
    </source>
</evidence>
<dbReference type="EMBL" id="WQLB01000009">
    <property type="protein sequence ID" value="MVN86932.1"/>
    <property type="molecule type" value="Genomic_DNA"/>
</dbReference>